<dbReference type="PANTHER" id="PTHR30055:SF234">
    <property type="entry name" value="HTH-TYPE TRANSCRIPTIONAL REGULATOR BETI"/>
    <property type="match status" value="1"/>
</dbReference>
<dbReference type="SUPFAM" id="SSF46689">
    <property type="entry name" value="Homeodomain-like"/>
    <property type="match status" value="1"/>
</dbReference>
<dbReference type="SUPFAM" id="SSF48498">
    <property type="entry name" value="Tetracyclin repressor-like, C-terminal domain"/>
    <property type="match status" value="1"/>
</dbReference>
<keyword evidence="1" id="KW-0805">Transcription regulation</keyword>
<dbReference type="PROSITE" id="PS50977">
    <property type="entry name" value="HTH_TETR_2"/>
    <property type="match status" value="1"/>
</dbReference>
<sequence>MEAEGSLHDRLVDVGVDLVMTEGSAALGLREIARRAGVSHGAPRRYFPTHHALLSAIARRGFADLGARFAAATRDVSSPRAQLEALGRTYVAYALECRGMFELMFRHDLLDSEKHASDRPRLRDSSLPLFELLVGLVARCRPERAGAVPPPAVTAAALWSNLHGIAQLWGWGSLRLALGAPPDGDRLDLLVGAALDAHLGPTGS</sequence>
<keyword evidence="2 4" id="KW-0238">DNA-binding</keyword>
<keyword evidence="7" id="KW-1185">Reference proteome</keyword>
<accession>A0A543CPJ6</accession>
<dbReference type="Pfam" id="PF00440">
    <property type="entry name" value="TetR_N"/>
    <property type="match status" value="1"/>
</dbReference>
<dbReference type="Gene3D" id="1.10.357.10">
    <property type="entry name" value="Tetracycline Repressor, domain 2"/>
    <property type="match status" value="1"/>
</dbReference>
<dbReference type="AlphaFoldDB" id="A0A543CPJ6"/>
<proteinExistence type="predicted"/>
<evidence type="ECO:0000256" key="4">
    <source>
        <dbReference type="PROSITE-ProRule" id="PRU00335"/>
    </source>
</evidence>
<keyword evidence="3" id="KW-0804">Transcription</keyword>
<dbReference type="InterPro" id="IPR050109">
    <property type="entry name" value="HTH-type_TetR-like_transc_reg"/>
</dbReference>
<evidence type="ECO:0000313" key="7">
    <source>
        <dbReference type="Proteomes" id="UP000316096"/>
    </source>
</evidence>
<gene>
    <name evidence="6" type="ORF">FB559_4675</name>
</gene>
<dbReference type="OrthoDB" id="3173376at2"/>
<feature type="DNA-binding region" description="H-T-H motif" evidence="4">
    <location>
        <begin position="28"/>
        <end position="47"/>
    </location>
</feature>
<evidence type="ECO:0000256" key="1">
    <source>
        <dbReference type="ARBA" id="ARBA00023015"/>
    </source>
</evidence>
<dbReference type="InterPro" id="IPR009057">
    <property type="entry name" value="Homeodomain-like_sf"/>
</dbReference>
<evidence type="ECO:0000256" key="3">
    <source>
        <dbReference type="ARBA" id="ARBA00023163"/>
    </source>
</evidence>
<dbReference type="PANTHER" id="PTHR30055">
    <property type="entry name" value="HTH-TYPE TRANSCRIPTIONAL REGULATOR RUTR"/>
    <property type="match status" value="1"/>
</dbReference>
<name>A0A543CPJ6_9ACTN</name>
<dbReference type="InterPro" id="IPR001647">
    <property type="entry name" value="HTH_TetR"/>
</dbReference>
<feature type="domain" description="HTH tetR-type" evidence="5">
    <location>
        <begin position="5"/>
        <end position="65"/>
    </location>
</feature>
<evidence type="ECO:0000256" key="2">
    <source>
        <dbReference type="ARBA" id="ARBA00023125"/>
    </source>
</evidence>
<comment type="caution">
    <text evidence="6">The sequence shown here is derived from an EMBL/GenBank/DDBJ whole genome shotgun (WGS) entry which is preliminary data.</text>
</comment>
<evidence type="ECO:0000259" key="5">
    <source>
        <dbReference type="PROSITE" id="PS50977"/>
    </source>
</evidence>
<dbReference type="InterPro" id="IPR025996">
    <property type="entry name" value="MT1864/Rv1816-like_C"/>
</dbReference>
<dbReference type="GO" id="GO:0000976">
    <property type="term" value="F:transcription cis-regulatory region binding"/>
    <property type="evidence" value="ECO:0007669"/>
    <property type="project" value="TreeGrafter"/>
</dbReference>
<dbReference type="RefSeq" id="WP_141957553.1">
    <property type="nucleotide sequence ID" value="NZ_VFOZ01000001.1"/>
</dbReference>
<dbReference type="Proteomes" id="UP000316096">
    <property type="component" value="Unassembled WGS sequence"/>
</dbReference>
<dbReference type="EMBL" id="VFOZ01000001">
    <property type="protein sequence ID" value="TQL99022.1"/>
    <property type="molecule type" value="Genomic_DNA"/>
</dbReference>
<dbReference type="Pfam" id="PF13305">
    <property type="entry name" value="TetR_C_33"/>
    <property type="match status" value="1"/>
</dbReference>
<reference evidence="6 7" key="1">
    <citation type="submission" date="2019-06" db="EMBL/GenBank/DDBJ databases">
        <title>Sequencing the genomes of 1000 actinobacteria strains.</title>
        <authorList>
            <person name="Klenk H.-P."/>
        </authorList>
    </citation>
    <scope>NUCLEOTIDE SEQUENCE [LARGE SCALE GENOMIC DNA]</scope>
    <source>
        <strain evidence="6 7">DSM 102200</strain>
    </source>
</reference>
<evidence type="ECO:0000313" key="6">
    <source>
        <dbReference type="EMBL" id="TQL99022.1"/>
    </source>
</evidence>
<dbReference type="InterPro" id="IPR036271">
    <property type="entry name" value="Tet_transcr_reg_TetR-rel_C_sf"/>
</dbReference>
<dbReference type="GO" id="GO:0003700">
    <property type="term" value="F:DNA-binding transcription factor activity"/>
    <property type="evidence" value="ECO:0007669"/>
    <property type="project" value="TreeGrafter"/>
</dbReference>
<organism evidence="6 7">
    <name type="scientific">Actinoallomurus bryophytorum</name>
    <dbReference type="NCBI Taxonomy" id="1490222"/>
    <lineage>
        <taxon>Bacteria</taxon>
        <taxon>Bacillati</taxon>
        <taxon>Actinomycetota</taxon>
        <taxon>Actinomycetes</taxon>
        <taxon>Streptosporangiales</taxon>
        <taxon>Thermomonosporaceae</taxon>
        <taxon>Actinoallomurus</taxon>
    </lineage>
</organism>
<protein>
    <submittedName>
        <fullName evidence="6">TetR family transcriptional regulator</fullName>
    </submittedName>
</protein>